<keyword evidence="5 6" id="KW-0067">ATP-binding</keyword>
<feature type="active site" evidence="6">
    <location>
        <position position="10"/>
    </location>
</feature>
<dbReference type="HAMAP" id="MF_00061">
    <property type="entry name" value="IspE"/>
    <property type="match status" value="1"/>
</dbReference>
<dbReference type="Gene3D" id="3.30.230.10">
    <property type="match status" value="1"/>
</dbReference>
<evidence type="ECO:0000256" key="4">
    <source>
        <dbReference type="ARBA" id="ARBA00022777"/>
    </source>
</evidence>
<keyword evidence="4 6" id="KW-0418">Kinase</keyword>
<dbReference type="RefSeq" id="WP_298404340.1">
    <property type="nucleotide sequence ID" value="NZ_JBFSHR010000015.1"/>
</dbReference>
<keyword evidence="2 6" id="KW-0808">Transferase</keyword>
<feature type="binding site" evidence="6">
    <location>
        <begin position="96"/>
        <end position="106"/>
    </location>
    <ligand>
        <name>ATP</name>
        <dbReference type="ChEBI" id="CHEBI:30616"/>
    </ligand>
</feature>
<dbReference type="InterPro" id="IPR036554">
    <property type="entry name" value="GHMP_kinase_C_sf"/>
</dbReference>
<dbReference type="SUPFAM" id="SSF55060">
    <property type="entry name" value="GHMP Kinase, C-terminal domain"/>
    <property type="match status" value="1"/>
</dbReference>
<dbReference type="Pfam" id="PF00288">
    <property type="entry name" value="GHMP_kinases_N"/>
    <property type="match status" value="1"/>
</dbReference>
<keyword evidence="9" id="KW-1185">Reference proteome</keyword>
<dbReference type="SUPFAM" id="SSF54211">
    <property type="entry name" value="Ribosomal protein S5 domain 2-like"/>
    <property type="match status" value="1"/>
</dbReference>
<evidence type="ECO:0000259" key="7">
    <source>
        <dbReference type="Pfam" id="PF00288"/>
    </source>
</evidence>
<keyword evidence="3 6" id="KW-0547">Nucleotide-binding</keyword>
<dbReference type="EMBL" id="JBFSHR010000015">
    <property type="protein sequence ID" value="MEX6429366.1"/>
    <property type="molecule type" value="Genomic_DNA"/>
</dbReference>
<comment type="caution">
    <text evidence="8">The sequence shown here is derived from an EMBL/GenBank/DDBJ whole genome shotgun (WGS) entry which is preliminary data.</text>
</comment>
<dbReference type="InterPro" id="IPR020568">
    <property type="entry name" value="Ribosomal_Su5_D2-typ_SF"/>
</dbReference>
<dbReference type="Proteomes" id="UP001560267">
    <property type="component" value="Unassembled WGS sequence"/>
</dbReference>
<feature type="domain" description="GHMP kinase N-terminal" evidence="7">
    <location>
        <begin position="76"/>
        <end position="119"/>
    </location>
</feature>
<evidence type="ECO:0000256" key="1">
    <source>
        <dbReference type="ARBA" id="ARBA00017473"/>
    </source>
</evidence>
<dbReference type="EC" id="2.7.1.148" evidence="6"/>
<dbReference type="InterPro" id="IPR006204">
    <property type="entry name" value="GHMP_kinase_N_dom"/>
</dbReference>
<evidence type="ECO:0000256" key="3">
    <source>
        <dbReference type="ARBA" id="ARBA00022741"/>
    </source>
</evidence>
<organism evidence="8 9">
    <name type="scientific">Ferrimicrobium acidiphilum</name>
    <dbReference type="NCBI Taxonomy" id="121039"/>
    <lineage>
        <taxon>Bacteria</taxon>
        <taxon>Bacillati</taxon>
        <taxon>Actinomycetota</taxon>
        <taxon>Acidimicrobiia</taxon>
        <taxon>Acidimicrobiales</taxon>
        <taxon>Acidimicrobiaceae</taxon>
        <taxon>Ferrimicrobium</taxon>
    </lineage>
</organism>
<dbReference type="InterPro" id="IPR014721">
    <property type="entry name" value="Ribsml_uS5_D2-typ_fold_subgr"/>
</dbReference>
<proteinExistence type="inferred from homology"/>
<comment type="catalytic activity">
    <reaction evidence="6">
        <text>4-CDP-2-C-methyl-D-erythritol + ATP = 4-CDP-2-C-methyl-D-erythritol 2-phosphate + ADP + H(+)</text>
        <dbReference type="Rhea" id="RHEA:18437"/>
        <dbReference type="ChEBI" id="CHEBI:15378"/>
        <dbReference type="ChEBI" id="CHEBI:30616"/>
        <dbReference type="ChEBI" id="CHEBI:57823"/>
        <dbReference type="ChEBI" id="CHEBI:57919"/>
        <dbReference type="ChEBI" id="CHEBI:456216"/>
        <dbReference type="EC" id="2.7.1.148"/>
    </reaction>
</comment>
<dbReference type="InterPro" id="IPR004424">
    <property type="entry name" value="IspE"/>
</dbReference>
<keyword evidence="6" id="KW-0414">Isoprene biosynthesis</keyword>
<sequence>MAHRVDAPAKLTLRLKVVGRRYDGYHLIEADIVALSLTDTVEIGRTDSGTRVQMFGDPPVGEATRYCVPVDSSNSVVRALDFLGVDADVEVRKRIPFGAGLGGGSSDAAALLRAFGYCGDPSAAIALGADVPASLVGGHVRVGGIGDLVTPLVEHAGTYVLFVPNFSISTAAVYQAFDHLGSDGGENDLYQAACSVEPRLSGLAGELTRRFGYPMRLAGSGSTLFVEATLEDLDVEPQHLDGHIAVGTLESTVGPVVVIECHSIPRSVSGDGRQ</sequence>
<evidence type="ECO:0000256" key="2">
    <source>
        <dbReference type="ARBA" id="ARBA00022679"/>
    </source>
</evidence>
<feature type="active site" evidence="6">
    <location>
        <position position="130"/>
    </location>
</feature>
<comment type="pathway">
    <text evidence="6">Isoprenoid biosynthesis; isopentenyl diphosphate biosynthesis via DXP pathway; isopentenyl diphosphate from 1-deoxy-D-xylulose 5-phosphate: step 3/6.</text>
</comment>
<dbReference type="PANTHER" id="PTHR43527:SF2">
    <property type="entry name" value="4-DIPHOSPHOCYTIDYL-2-C-METHYL-D-ERYTHRITOL KINASE, CHLOROPLASTIC"/>
    <property type="match status" value="1"/>
</dbReference>
<evidence type="ECO:0000313" key="9">
    <source>
        <dbReference type="Proteomes" id="UP001560267"/>
    </source>
</evidence>
<comment type="similarity">
    <text evidence="6">Belongs to the GHMP kinase family. IspE subfamily.</text>
</comment>
<dbReference type="GO" id="GO:0050515">
    <property type="term" value="F:4-(cytidine 5'-diphospho)-2-C-methyl-D-erythritol kinase activity"/>
    <property type="evidence" value="ECO:0007669"/>
    <property type="project" value="UniProtKB-EC"/>
</dbReference>
<evidence type="ECO:0000256" key="6">
    <source>
        <dbReference type="HAMAP-Rule" id="MF_00061"/>
    </source>
</evidence>
<dbReference type="PANTHER" id="PTHR43527">
    <property type="entry name" value="4-DIPHOSPHOCYTIDYL-2-C-METHYL-D-ERYTHRITOL KINASE, CHLOROPLASTIC"/>
    <property type="match status" value="1"/>
</dbReference>
<comment type="function">
    <text evidence="6">Catalyzes the phosphorylation of the position 2 hydroxy group of 4-diphosphocytidyl-2C-methyl-D-erythritol.</text>
</comment>
<gene>
    <name evidence="6" type="primary">ispE</name>
    <name evidence="8" type="ORF">AB6A68_05875</name>
</gene>
<accession>A0ABV3Y1C7</accession>
<name>A0ABV3Y1C7_9ACTN</name>
<dbReference type="Gene3D" id="3.30.70.890">
    <property type="entry name" value="GHMP kinase, C-terminal domain"/>
    <property type="match status" value="1"/>
</dbReference>
<evidence type="ECO:0000256" key="5">
    <source>
        <dbReference type="ARBA" id="ARBA00022840"/>
    </source>
</evidence>
<protein>
    <recommendedName>
        <fullName evidence="1 6">4-diphosphocytidyl-2-C-methyl-D-erythritol kinase</fullName>
        <shortName evidence="6">CMK</shortName>
        <ecNumber evidence="6">2.7.1.148</ecNumber>
    </recommendedName>
    <alternativeName>
        <fullName evidence="6">4-(cytidine-5'-diphospho)-2-C-methyl-D-erythritol kinase</fullName>
    </alternativeName>
</protein>
<reference evidence="8 9" key="1">
    <citation type="submission" date="2024-07" db="EMBL/GenBank/DDBJ databases">
        <title>Draft Genome Sequence of Ferrimicrobium acidiphilum Strain YE2023, Isolated from a Pulp of Bioleach Reactor.</title>
        <authorList>
            <person name="Elkina Y.A."/>
            <person name="Bulaeva A.G."/>
            <person name="Beletsky A.V."/>
            <person name="Mardanov A.V."/>
        </authorList>
    </citation>
    <scope>NUCLEOTIDE SEQUENCE [LARGE SCALE GENOMIC DNA]</scope>
    <source>
        <strain evidence="8 9">YE2023</strain>
    </source>
</reference>
<evidence type="ECO:0000313" key="8">
    <source>
        <dbReference type="EMBL" id="MEX6429366.1"/>
    </source>
</evidence>